<keyword evidence="5 9" id="KW-0812">Transmembrane</keyword>
<comment type="caution">
    <text evidence="11">The sequence shown here is derived from an EMBL/GenBank/DDBJ whole genome shotgun (WGS) entry which is preliminary data.</text>
</comment>
<keyword evidence="6 9" id="KW-1133">Transmembrane helix</keyword>
<gene>
    <name evidence="11" type="ORF">MU516_15955</name>
</gene>
<feature type="transmembrane region" description="Helical" evidence="9">
    <location>
        <begin position="138"/>
        <end position="162"/>
    </location>
</feature>
<proteinExistence type="inferred from homology"/>
<dbReference type="PANTHER" id="PTHR35011">
    <property type="entry name" value="2,3-DIKETO-L-GULONATE TRAP TRANSPORTER SMALL PERMEASE PROTEIN YIAM"/>
    <property type="match status" value="1"/>
</dbReference>
<sequence length="197" mass="21286">MYDQLHAFATRLSRYAAWLGGAMMLFAALMVSADVLARRLFGLTMGGSDEISGYLFAIATSLAFPYALLTRSNVRIDAAYALLHPHVRAALDLLAIICMALFSALVTWRAVLAVGETWNSGARAITPLQTPLIFPQSLWLTGWIALCLCALLVLWGVAAALLRGDLRRASELAGAMTQEEEIAAETGTITIAERKEA</sequence>
<evidence type="ECO:0000313" key="11">
    <source>
        <dbReference type="EMBL" id="MCT4334358.1"/>
    </source>
</evidence>
<reference evidence="11 12" key="1">
    <citation type="submission" date="2022-04" db="EMBL/GenBank/DDBJ databases">
        <title>Paracoccus sp. YLB-12 draft genome sequence.</title>
        <authorList>
            <person name="Yu L."/>
        </authorList>
    </citation>
    <scope>NUCLEOTIDE SEQUENCE [LARGE SCALE GENOMIC DNA]</scope>
    <source>
        <strain evidence="11 12">YLB-12</strain>
    </source>
</reference>
<feature type="transmembrane region" description="Helical" evidence="9">
    <location>
        <begin position="12"/>
        <end position="31"/>
    </location>
</feature>
<evidence type="ECO:0000256" key="6">
    <source>
        <dbReference type="ARBA" id="ARBA00022989"/>
    </source>
</evidence>
<name>A0ABT2KCT9_9RHOB</name>
<evidence type="ECO:0000259" key="10">
    <source>
        <dbReference type="Pfam" id="PF04290"/>
    </source>
</evidence>
<dbReference type="Proteomes" id="UP001320702">
    <property type="component" value="Unassembled WGS sequence"/>
</dbReference>
<feature type="transmembrane region" description="Helical" evidence="9">
    <location>
        <begin position="90"/>
        <end position="111"/>
    </location>
</feature>
<dbReference type="PANTHER" id="PTHR35011:SF10">
    <property type="entry name" value="TRAP TRANSPORTER SMALL PERMEASE PROTEIN"/>
    <property type="match status" value="1"/>
</dbReference>
<evidence type="ECO:0000256" key="4">
    <source>
        <dbReference type="ARBA" id="ARBA00022519"/>
    </source>
</evidence>
<keyword evidence="2 9" id="KW-0813">Transport</keyword>
<keyword evidence="4 9" id="KW-0997">Cell inner membrane</keyword>
<evidence type="ECO:0000256" key="7">
    <source>
        <dbReference type="ARBA" id="ARBA00023136"/>
    </source>
</evidence>
<comment type="subcellular location">
    <subcellularLocation>
        <location evidence="1 9">Cell inner membrane</location>
        <topology evidence="1 9">Multi-pass membrane protein</topology>
    </subcellularLocation>
</comment>
<dbReference type="Pfam" id="PF04290">
    <property type="entry name" value="DctQ"/>
    <property type="match status" value="1"/>
</dbReference>
<keyword evidence="12" id="KW-1185">Reference proteome</keyword>
<feature type="domain" description="Tripartite ATP-independent periplasmic transporters DctQ component" evidence="10">
    <location>
        <begin position="28"/>
        <end position="157"/>
    </location>
</feature>
<accession>A0ABT2KCT9</accession>
<evidence type="ECO:0000256" key="1">
    <source>
        <dbReference type="ARBA" id="ARBA00004429"/>
    </source>
</evidence>
<protein>
    <recommendedName>
        <fullName evidence="9">TRAP transporter small permease protein</fullName>
    </recommendedName>
</protein>
<dbReference type="InterPro" id="IPR055348">
    <property type="entry name" value="DctQ"/>
</dbReference>
<feature type="transmembrane region" description="Helical" evidence="9">
    <location>
        <begin position="51"/>
        <end position="69"/>
    </location>
</feature>
<evidence type="ECO:0000313" key="12">
    <source>
        <dbReference type="Proteomes" id="UP001320702"/>
    </source>
</evidence>
<keyword evidence="3" id="KW-1003">Cell membrane</keyword>
<evidence type="ECO:0000256" key="3">
    <source>
        <dbReference type="ARBA" id="ARBA00022475"/>
    </source>
</evidence>
<evidence type="ECO:0000256" key="8">
    <source>
        <dbReference type="ARBA" id="ARBA00038436"/>
    </source>
</evidence>
<evidence type="ECO:0000256" key="2">
    <source>
        <dbReference type="ARBA" id="ARBA00022448"/>
    </source>
</evidence>
<organism evidence="11 12">
    <name type="scientific">Paracoccus maritimus</name>
    <dbReference type="NCBI Taxonomy" id="2933292"/>
    <lineage>
        <taxon>Bacteria</taxon>
        <taxon>Pseudomonadati</taxon>
        <taxon>Pseudomonadota</taxon>
        <taxon>Alphaproteobacteria</taxon>
        <taxon>Rhodobacterales</taxon>
        <taxon>Paracoccaceae</taxon>
        <taxon>Paracoccus</taxon>
    </lineage>
</organism>
<dbReference type="InterPro" id="IPR007387">
    <property type="entry name" value="TRAP_DctQ"/>
</dbReference>
<evidence type="ECO:0000256" key="9">
    <source>
        <dbReference type="RuleBase" id="RU369079"/>
    </source>
</evidence>
<comment type="function">
    <text evidence="9">Part of the tripartite ATP-independent periplasmic (TRAP) transport system.</text>
</comment>
<comment type="similarity">
    <text evidence="8 9">Belongs to the TRAP transporter small permease family.</text>
</comment>
<evidence type="ECO:0000256" key="5">
    <source>
        <dbReference type="ARBA" id="ARBA00022692"/>
    </source>
</evidence>
<dbReference type="RefSeq" id="WP_260278271.1">
    <property type="nucleotide sequence ID" value="NZ_JANAVZ010000010.1"/>
</dbReference>
<dbReference type="EMBL" id="JANAVZ010000010">
    <property type="protein sequence ID" value="MCT4334358.1"/>
    <property type="molecule type" value="Genomic_DNA"/>
</dbReference>
<keyword evidence="7 9" id="KW-0472">Membrane</keyword>
<comment type="subunit">
    <text evidence="9">The complex comprises the extracytoplasmic solute receptor protein and the two transmembrane proteins.</text>
</comment>